<dbReference type="Proteomes" id="UP000236630">
    <property type="component" value="Unassembled WGS sequence"/>
</dbReference>
<proteinExistence type="predicted"/>
<feature type="non-terminal residue" evidence="1">
    <location>
        <position position="1"/>
    </location>
</feature>
<dbReference type="AlphaFoldDB" id="A0A2H5PW77"/>
<comment type="caution">
    <text evidence="1">The sequence shown here is derived from an EMBL/GenBank/DDBJ whole genome shotgun (WGS) entry which is preliminary data.</text>
</comment>
<evidence type="ECO:0000313" key="2">
    <source>
        <dbReference type="Proteomes" id="UP000236630"/>
    </source>
</evidence>
<reference evidence="1 2" key="1">
    <citation type="journal article" date="2017" name="Front. Genet.">
        <title>Draft sequencing of the heterozygous diploid genome of Satsuma (Citrus unshiu Marc.) using a hybrid assembly approach.</title>
        <authorList>
            <person name="Shimizu T."/>
            <person name="Tanizawa Y."/>
            <person name="Mochizuki T."/>
            <person name="Nagasaki H."/>
            <person name="Yoshioka T."/>
            <person name="Toyoda A."/>
            <person name="Fujiyama A."/>
            <person name="Kaminuma E."/>
            <person name="Nakamura Y."/>
        </authorList>
    </citation>
    <scope>NUCLEOTIDE SEQUENCE [LARGE SCALE GENOMIC DNA]</scope>
    <source>
        <strain evidence="2">cv. Miyagawa wase</strain>
    </source>
</reference>
<dbReference type="EMBL" id="BDQV01000142">
    <property type="protein sequence ID" value="GAY56602.1"/>
    <property type="molecule type" value="Genomic_DNA"/>
</dbReference>
<dbReference type="STRING" id="55188.A0A2H5PW77"/>
<evidence type="ECO:0000313" key="1">
    <source>
        <dbReference type="EMBL" id="GAY56602.1"/>
    </source>
</evidence>
<gene>
    <name evidence="1" type="ORF">CUMW_173180</name>
</gene>
<protein>
    <submittedName>
        <fullName evidence="1">Uncharacterized protein</fullName>
    </submittedName>
</protein>
<organism evidence="1 2">
    <name type="scientific">Citrus unshiu</name>
    <name type="common">Satsuma mandarin</name>
    <name type="synonym">Citrus nobilis var. unshiu</name>
    <dbReference type="NCBI Taxonomy" id="55188"/>
    <lineage>
        <taxon>Eukaryota</taxon>
        <taxon>Viridiplantae</taxon>
        <taxon>Streptophyta</taxon>
        <taxon>Embryophyta</taxon>
        <taxon>Tracheophyta</taxon>
        <taxon>Spermatophyta</taxon>
        <taxon>Magnoliopsida</taxon>
        <taxon>eudicotyledons</taxon>
        <taxon>Gunneridae</taxon>
        <taxon>Pentapetalae</taxon>
        <taxon>rosids</taxon>
        <taxon>malvids</taxon>
        <taxon>Sapindales</taxon>
        <taxon>Rutaceae</taxon>
        <taxon>Aurantioideae</taxon>
        <taxon>Citrus</taxon>
    </lineage>
</organism>
<sequence length="160" mass="18307">LNNLTSDHGIYSRERLLIPISNPEHLIYGTCYIELVTYVKMEVTVLFLEGAPGKKPSYLLNMVTSDHGRRKIINLLRRNMQKMEVAVLFLEGAPGKKPSYLLNMVTSDHGRRKIINSLRRNMQVDDETTQYYFSISNGDHRPALFEFFADLAWGGRACLA</sequence>
<accession>A0A2H5PW77</accession>
<name>A0A2H5PW77_CITUN</name>
<keyword evidence="2" id="KW-1185">Reference proteome</keyword>